<dbReference type="GO" id="GO:0005524">
    <property type="term" value="F:ATP binding"/>
    <property type="evidence" value="ECO:0007669"/>
    <property type="project" value="UniProtKB-KW"/>
</dbReference>
<dbReference type="PANTHER" id="PTHR24222">
    <property type="entry name" value="ABC TRANSPORTER B FAMILY"/>
    <property type="match status" value="1"/>
</dbReference>
<dbReference type="InterPro" id="IPR036640">
    <property type="entry name" value="ABC1_TM_sf"/>
</dbReference>
<dbReference type="GO" id="GO:0005886">
    <property type="term" value="C:plasma membrane"/>
    <property type="evidence" value="ECO:0007669"/>
    <property type="project" value="TreeGrafter"/>
</dbReference>
<dbReference type="CDD" id="cd18577">
    <property type="entry name" value="ABC_6TM_Pgp_ABCB1_D1_like"/>
    <property type="match status" value="1"/>
</dbReference>
<dbReference type="FunFam" id="1.20.1560.10:FF:000018">
    <property type="entry name" value="ATP-binding cassette subfamily B member 11"/>
    <property type="match status" value="1"/>
</dbReference>
<evidence type="ECO:0000256" key="6">
    <source>
        <dbReference type="ARBA" id="ARBA00022741"/>
    </source>
</evidence>
<proteinExistence type="inferred from homology"/>
<keyword evidence="5" id="KW-0677">Repeat</keyword>
<keyword evidence="4 11" id="KW-0812">Transmembrane</keyword>
<gene>
    <name evidence="13" type="ORF">TPSB3V08_LOCUS3399</name>
</gene>
<feature type="compositionally biased region" description="Basic and acidic residues" evidence="10">
    <location>
        <begin position="16"/>
        <end position="28"/>
    </location>
</feature>
<keyword evidence="8 11" id="KW-1133">Transmembrane helix</keyword>
<evidence type="ECO:0000256" key="9">
    <source>
        <dbReference type="ARBA" id="ARBA00023136"/>
    </source>
</evidence>
<evidence type="ECO:0000256" key="4">
    <source>
        <dbReference type="ARBA" id="ARBA00022692"/>
    </source>
</evidence>
<name>A0A7R9CV49_TIMPO</name>
<dbReference type="Gene3D" id="3.40.50.300">
    <property type="entry name" value="P-loop containing nucleotide triphosphate hydrolases"/>
    <property type="match status" value="1"/>
</dbReference>
<evidence type="ECO:0000256" key="7">
    <source>
        <dbReference type="ARBA" id="ARBA00022840"/>
    </source>
</evidence>
<comment type="subcellular location">
    <subcellularLocation>
        <location evidence="1">Membrane</location>
        <topology evidence="1">Multi-pass membrane protein</topology>
    </subcellularLocation>
</comment>
<reference evidence="13" key="1">
    <citation type="submission" date="2020-11" db="EMBL/GenBank/DDBJ databases">
        <authorList>
            <person name="Tran Van P."/>
        </authorList>
    </citation>
    <scope>NUCLEOTIDE SEQUENCE</scope>
</reference>
<dbReference type="Pfam" id="PF00005">
    <property type="entry name" value="ABC_tran"/>
    <property type="match status" value="1"/>
</dbReference>
<dbReference type="InterPro" id="IPR011527">
    <property type="entry name" value="ABC1_TM_dom"/>
</dbReference>
<comment type="similarity">
    <text evidence="2">Belongs to the ABC transporter superfamily. ABCB family. Multidrug resistance exporter (TC 3.A.1.201) subfamily.</text>
</comment>
<feature type="transmembrane region" description="Helical" evidence="11">
    <location>
        <begin position="259"/>
        <end position="281"/>
    </location>
</feature>
<evidence type="ECO:0000313" key="13">
    <source>
        <dbReference type="EMBL" id="CAD7402030.1"/>
    </source>
</evidence>
<dbReference type="GO" id="GO:0016887">
    <property type="term" value="F:ATP hydrolysis activity"/>
    <property type="evidence" value="ECO:0007669"/>
    <property type="project" value="InterPro"/>
</dbReference>
<feature type="region of interest" description="Disordered" evidence="10">
    <location>
        <begin position="156"/>
        <end position="175"/>
    </location>
</feature>
<feature type="compositionally biased region" description="Polar residues" evidence="10">
    <location>
        <begin position="92"/>
        <end position="106"/>
    </location>
</feature>
<dbReference type="SUPFAM" id="SSF90123">
    <property type="entry name" value="ABC transporter transmembrane region"/>
    <property type="match status" value="1"/>
</dbReference>
<feature type="region of interest" description="Disordered" evidence="10">
    <location>
        <begin position="84"/>
        <end position="133"/>
    </location>
</feature>
<evidence type="ECO:0000259" key="12">
    <source>
        <dbReference type="PROSITE" id="PS50929"/>
    </source>
</evidence>
<sequence length="805" mass="87702">MTVSSYNVDIPDKDEENACEHDPLKPKSNEQIEIEFLRETEFEFRPLGARGLKPSLLSKLARVYPGGSKGVRGQASVLGVRGSILGPDTDLSDYQTLPSPRTTNPDNWAPPSGRGQLGAANWAPGQLGAETTGRRDNWVPRQLGAKIADALKEMTTQQTLETSPVADAPRESHAKRSQRLVAQCAPTVPLVDQTSQLSKRKMIKNEERIPLLKTDTLLDICYSSCAKIKDADDDDYDNVKHKSGIWGLFRYASCGDVCLMVVGLVFSVLHGASFPVLALVFGQMTNTFIVQATHVSDAFSALQKRTLATLVSDKFSALQKRTIATLVSDAFSALQKRTIATLVSDAFSALQKRTIATLVSDAFSALQKRTIATLVSDKFSALRKRTIATLGFATNSTRVVNQNDTESSTSLLDGGLVSSATEASNYTAVVNGSFEPTRPSWMNDQLSPEEFRIYMSQFSFYYLAIGAGVLVAAFIQTLCWELACEHQVYRLRQIFFAQMLRQDISWYDKNQSGDLTIKLSDDLERVREGVGAKFSMVLQYISTFVSGLVVGLIANWLLTLVILSVGPILIATSAYMAKIASSSAAREQLKYSIAGGIAEEVLSSIRTVAAFGGQDKEVHRYKLALERGLSLAMKKYYVLSLGIGGVFLVTYGAYGLAFWYGAELVGSGKATPGSVFTVLFSVMTGAFSLGNALPFVNAVSTAVGAASTIFDIIDRVPDIDPYSPQGDKPDKVKGHIQFKNICFAYPARHEVQVLKNFSLEILPGKTVALVGSSGAGKSTIGSLLLRFYDPTSGQVWSHIFHFRRQ</sequence>
<keyword evidence="6" id="KW-0547">Nucleotide-binding</keyword>
<evidence type="ECO:0000256" key="5">
    <source>
        <dbReference type="ARBA" id="ARBA00022737"/>
    </source>
</evidence>
<dbReference type="EMBL" id="OD001484">
    <property type="protein sequence ID" value="CAD7402030.1"/>
    <property type="molecule type" value="Genomic_DNA"/>
</dbReference>
<dbReference type="AlphaFoldDB" id="A0A7R9CV49"/>
<dbReference type="Pfam" id="PF00664">
    <property type="entry name" value="ABC_membrane"/>
    <property type="match status" value="1"/>
</dbReference>
<evidence type="ECO:0000256" key="1">
    <source>
        <dbReference type="ARBA" id="ARBA00004141"/>
    </source>
</evidence>
<feature type="transmembrane region" description="Helical" evidence="11">
    <location>
        <begin position="674"/>
        <end position="693"/>
    </location>
</feature>
<accession>A0A7R9CV49</accession>
<evidence type="ECO:0000256" key="8">
    <source>
        <dbReference type="ARBA" id="ARBA00022989"/>
    </source>
</evidence>
<feature type="transmembrane region" description="Helical" evidence="11">
    <location>
        <begin position="460"/>
        <end position="483"/>
    </location>
</feature>
<feature type="region of interest" description="Disordered" evidence="10">
    <location>
        <begin position="1"/>
        <end position="28"/>
    </location>
</feature>
<protein>
    <recommendedName>
        <fullName evidence="12">ABC transmembrane type-1 domain-containing protein</fullName>
    </recommendedName>
</protein>
<dbReference type="SUPFAM" id="SSF52540">
    <property type="entry name" value="P-loop containing nucleoside triphosphate hydrolases"/>
    <property type="match status" value="1"/>
</dbReference>
<keyword evidence="9 11" id="KW-0472">Membrane</keyword>
<feature type="transmembrane region" description="Helical" evidence="11">
    <location>
        <begin position="544"/>
        <end position="570"/>
    </location>
</feature>
<dbReference type="PANTHER" id="PTHR24222:SF76">
    <property type="entry name" value="MYCOBACTIN IMPORT ATP-BINDING_PERMEASE PROTEIN IRTB"/>
    <property type="match status" value="1"/>
</dbReference>
<evidence type="ECO:0000256" key="10">
    <source>
        <dbReference type="SAM" id="MobiDB-lite"/>
    </source>
</evidence>
<dbReference type="InterPro" id="IPR003439">
    <property type="entry name" value="ABC_transporter-like_ATP-bd"/>
</dbReference>
<dbReference type="GO" id="GO:0140359">
    <property type="term" value="F:ABC-type transporter activity"/>
    <property type="evidence" value="ECO:0007669"/>
    <property type="project" value="InterPro"/>
</dbReference>
<dbReference type="Gene3D" id="1.20.1560.10">
    <property type="entry name" value="ABC transporter type 1, transmembrane domain"/>
    <property type="match status" value="2"/>
</dbReference>
<dbReference type="InterPro" id="IPR039421">
    <property type="entry name" value="Type_1_exporter"/>
</dbReference>
<dbReference type="InterPro" id="IPR027417">
    <property type="entry name" value="P-loop_NTPase"/>
</dbReference>
<evidence type="ECO:0000256" key="11">
    <source>
        <dbReference type="SAM" id="Phobius"/>
    </source>
</evidence>
<dbReference type="PROSITE" id="PS50929">
    <property type="entry name" value="ABC_TM1F"/>
    <property type="match status" value="1"/>
</dbReference>
<evidence type="ECO:0000256" key="3">
    <source>
        <dbReference type="ARBA" id="ARBA00022448"/>
    </source>
</evidence>
<keyword evidence="7" id="KW-0067">ATP-binding</keyword>
<feature type="domain" description="ABC transmembrane type-1" evidence="12">
    <location>
        <begin position="444"/>
        <end position="701"/>
    </location>
</feature>
<evidence type="ECO:0000256" key="2">
    <source>
        <dbReference type="ARBA" id="ARBA00007577"/>
    </source>
</evidence>
<keyword evidence="3" id="KW-0813">Transport</keyword>
<organism evidence="13">
    <name type="scientific">Timema poppense</name>
    <name type="common">Walking stick</name>
    <dbReference type="NCBI Taxonomy" id="170557"/>
    <lineage>
        <taxon>Eukaryota</taxon>
        <taxon>Metazoa</taxon>
        <taxon>Ecdysozoa</taxon>
        <taxon>Arthropoda</taxon>
        <taxon>Hexapoda</taxon>
        <taxon>Insecta</taxon>
        <taxon>Pterygota</taxon>
        <taxon>Neoptera</taxon>
        <taxon>Polyneoptera</taxon>
        <taxon>Phasmatodea</taxon>
        <taxon>Timematodea</taxon>
        <taxon>Timematoidea</taxon>
        <taxon>Timematidae</taxon>
        <taxon>Timema</taxon>
    </lineage>
</organism>
<feature type="transmembrane region" description="Helical" evidence="11">
    <location>
        <begin position="636"/>
        <end position="662"/>
    </location>
</feature>